<gene>
    <name evidence="2" type="ORF">EOD73_07055</name>
</gene>
<name>A0A437LTJ9_9BURK</name>
<proteinExistence type="predicted"/>
<evidence type="ECO:0000313" key="3">
    <source>
        <dbReference type="Proteomes" id="UP000288587"/>
    </source>
</evidence>
<feature type="domain" description="DUF2249" evidence="1">
    <location>
        <begin position="40"/>
        <end position="109"/>
    </location>
</feature>
<reference evidence="2 3" key="1">
    <citation type="submission" date="2019-01" db="EMBL/GenBank/DDBJ databases">
        <authorList>
            <person name="Chen W.-M."/>
        </authorList>
    </citation>
    <scope>NUCLEOTIDE SEQUENCE [LARGE SCALE GENOMIC DNA]</scope>
    <source>
        <strain evidence="2 3">CCP-18</strain>
    </source>
</reference>
<dbReference type="EMBL" id="SACM01000001">
    <property type="protein sequence ID" value="RVT88718.1"/>
    <property type="molecule type" value="Genomic_DNA"/>
</dbReference>
<protein>
    <submittedName>
        <fullName evidence="2">DUF2249 domain-containing protein</fullName>
    </submittedName>
</protein>
<sequence>MALGWAAPAWTGARVDVAQSGGGPPALACGTPRRRPAMTVLDLRSAPLRERHRPVFAALDGLTVGEHLELCDDRELQSLHHLLQAARSGVFEWDRLEAAPGEWRVALRKTSEALGCAACACACGGARAGGC</sequence>
<dbReference type="AlphaFoldDB" id="A0A437LTJ9"/>
<comment type="caution">
    <text evidence="2">The sequence shown here is derived from an EMBL/GenBank/DDBJ whole genome shotgun (WGS) entry which is preliminary data.</text>
</comment>
<dbReference type="Pfam" id="PF10006">
    <property type="entry name" value="DUF2249"/>
    <property type="match status" value="1"/>
</dbReference>
<dbReference type="Proteomes" id="UP000288587">
    <property type="component" value="Unassembled WGS sequence"/>
</dbReference>
<evidence type="ECO:0000259" key="1">
    <source>
        <dbReference type="Pfam" id="PF10006"/>
    </source>
</evidence>
<dbReference type="InterPro" id="IPR018720">
    <property type="entry name" value="DUF2249"/>
</dbReference>
<organism evidence="2 3">
    <name type="scientific">Inhella crocodyli</name>
    <dbReference type="NCBI Taxonomy" id="2499851"/>
    <lineage>
        <taxon>Bacteria</taxon>
        <taxon>Pseudomonadati</taxon>
        <taxon>Pseudomonadota</taxon>
        <taxon>Betaproteobacteria</taxon>
        <taxon>Burkholderiales</taxon>
        <taxon>Sphaerotilaceae</taxon>
        <taxon>Inhella</taxon>
    </lineage>
</organism>
<evidence type="ECO:0000313" key="2">
    <source>
        <dbReference type="EMBL" id="RVT88718.1"/>
    </source>
</evidence>
<keyword evidence="3" id="KW-1185">Reference proteome</keyword>
<dbReference type="OrthoDB" id="8451629at2"/>
<accession>A0A437LTJ9</accession>